<sequence length="45" mass="5398">MAFFVRIWPKNDQKRPKTTENDRKMSEKWAMNGMRDGRCCAIVNH</sequence>
<protein>
    <submittedName>
        <fullName evidence="1">Uncharacterized protein</fullName>
    </submittedName>
</protein>
<reference evidence="1" key="1">
    <citation type="journal article" date="2021" name="Proc. Natl. Acad. Sci. U.S.A.">
        <title>A Catalog of Tens of Thousands of Viruses from Human Metagenomes Reveals Hidden Associations with Chronic Diseases.</title>
        <authorList>
            <person name="Tisza M.J."/>
            <person name="Buck C.B."/>
        </authorList>
    </citation>
    <scope>NUCLEOTIDE SEQUENCE</scope>
    <source>
        <strain evidence="1">Ct6oU4</strain>
    </source>
</reference>
<proteinExistence type="predicted"/>
<organism evidence="1">
    <name type="scientific">Siphoviridae sp. ct6oU4</name>
    <dbReference type="NCBI Taxonomy" id="2826299"/>
    <lineage>
        <taxon>Viruses</taxon>
        <taxon>Duplodnaviria</taxon>
        <taxon>Heunggongvirae</taxon>
        <taxon>Uroviricota</taxon>
        <taxon>Caudoviricetes</taxon>
    </lineage>
</organism>
<evidence type="ECO:0000313" key="1">
    <source>
        <dbReference type="EMBL" id="DAE21204.1"/>
    </source>
</evidence>
<name>A0A8S5QRD4_9CAUD</name>
<dbReference type="EMBL" id="BK015709">
    <property type="protein sequence ID" value="DAE21204.1"/>
    <property type="molecule type" value="Genomic_DNA"/>
</dbReference>
<accession>A0A8S5QRD4</accession>